<evidence type="ECO:0000256" key="1">
    <source>
        <dbReference type="ARBA" id="ARBA00007274"/>
    </source>
</evidence>
<dbReference type="SUPFAM" id="SSF51161">
    <property type="entry name" value="Trimeric LpxA-like enzymes"/>
    <property type="match status" value="1"/>
</dbReference>
<dbReference type="PANTHER" id="PTHR43300">
    <property type="entry name" value="ACETYLTRANSFERASE"/>
    <property type="match status" value="1"/>
</dbReference>
<dbReference type="InterPro" id="IPR001451">
    <property type="entry name" value="Hexapep"/>
</dbReference>
<reference evidence="2 3" key="1">
    <citation type="submission" date="2019-04" db="EMBL/GenBank/DDBJ databases">
        <title>Lewinella litorea sp. nov., isolated from a marine sand.</title>
        <authorList>
            <person name="Yoon J.-H."/>
        </authorList>
    </citation>
    <scope>NUCLEOTIDE SEQUENCE [LARGE SCALE GENOMIC DNA]</scope>
    <source>
        <strain evidence="2 3">HSMS-39</strain>
    </source>
</reference>
<name>A0A4S4N797_9BACT</name>
<dbReference type="InterPro" id="IPR050179">
    <property type="entry name" value="Trans_hexapeptide_repeat"/>
</dbReference>
<dbReference type="Pfam" id="PF00132">
    <property type="entry name" value="Hexapep"/>
    <property type="match status" value="2"/>
</dbReference>
<comment type="similarity">
    <text evidence="1">Belongs to the transferase hexapeptide repeat family.</text>
</comment>
<dbReference type="OrthoDB" id="9801697at2"/>
<sequence length="190" mass="20017">MDYYVHPTAVVDAGARIGTGCRIWHFSHLMPECEIGPDCNLGQNVFVAQGVRLGSGCKVQNNVSLYSGLRIGSNVFIGPSAVFTNVRNPRAAVNRRGEYATTVVEDGVTIGSNATILCGLTLSEYAFVGAGAVVTHDVPPYALVVGTPARQIGWMSAAGNRLQFDVRGRAVCPDSGTYSLADGVVTHDGD</sequence>
<evidence type="ECO:0000313" key="3">
    <source>
        <dbReference type="Proteomes" id="UP000308528"/>
    </source>
</evidence>
<dbReference type="InterPro" id="IPR011004">
    <property type="entry name" value="Trimer_LpxA-like_sf"/>
</dbReference>
<evidence type="ECO:0000313" key="2">
    <source>
        <dbReference type="EMBL" id="THH34959.1"/>
    </source>
</evidence>
<proteinExistence type="inferred from homology"/>
<dbReference type="EMBL" id="SRSF01000013">
    <property type="protein sequence ID" value="THH34959.1"/>
    <property type="molecule type" value="Genomic_DNA"/>
</dbReference>
<dbReference type="Gene3D" id="2.160.10.10">
    <property type="entry name" value="Hexapeptide repeat proteins"/>
    <property type="match status" value="1"/>
</dbReference>
<dbReference type="CDD" id="cd03358">
    <property type="entry name" value="LbH_WxcM_N_like"/>
    <property type="match status" value="1"/>
</dbReference>
<keyword evidence="3" id="KW-1185">Reference proteome</keyword>
<dbReference type="Proteomes" id="UP000308528">
    <property type="component" value="Unassembled WGS sequence"/>
</dbReference>
<protein>
    <submittedName>
        <fullName evidence="2">N-acetyltransferase</fullName>
    </submittedName>
</protein>
<dbReference type="AlphaFoldDB" id="A0A4S4N797"/>
<dbReference type="GO" id="GO:0016740">
    <property type="term" value="F:transferase activity"/>
    <property type="evidence" value="ECO:0007669"/>
    <property type="project" value="UniProtKB-KW"/>
</dbReference>
<dbReference type="RefSeq" id="WP_136460530.1">
    <property type="nucleotide sequence ID" value="NZ_SRSF01000013.1"/>
</dbReference>
<keyword evidence="2" id="KW-0808">Transferase</keyword>
<gene>
    <name evidence="2" type="ORF">E4021_16725</name>
</gene>
<accession>A0A4S4N797</accession>
<dbReference type="Pfam" id="PF14602">
    <property type="entry name" value="Hexapep_2"/>
    <property type="match status" value="1"/>
</dbReference>
<organism evidence="2 3">
    <name type="scientific">Neolewinella litorea</name>
    <dbReference type="NCBI Taxonomy" id="2562452"/>
    <lineage>
        <taxon>Bacteria</taxon>
        <taxon>Pseudomonadati</taxon>
        <taxon>Bacteroidota</taxon>
        <taxon>Saprospiria</taxon>
        <taxon>Saprospirales</taxon>
        <taxon>Lewinellaceae</taxon>
        <taxon>Neolewinella</taxon>
    </lineage>
</organism>
<comment type="caution">
    <text evidence="2">The sequence shown here is derived from an EMBL/GenBank/DDBJ whole genome shotgun (WGS) entry which is preliminary data.</text>
</comment>
<dbReference type="PANTHER" id="PTHR43300:SF4">
    <property type="entry name" value="ACYL-[ACYL-CARRIER-PROTEIN]--UDP-N-ACETYLGLUCOSAMINE O-ACYLTRANSFERASE"/>
    <property type="match status" value="1"/>
</dbReference>